<proteinExistence type="predicted"/>
<feature type="compositionally biased region" description="Basic and acidic residues" evidence="1">
    <location>
        <begin position="1"/>
        <end position="11"/>
    </location>
</feature>
<feature type="compositionally biased region" description="Polar residues" evidence="1">
    <location>
        <begin position="56"/>
        <end position="79"/>
    </location>
</feature>
<dbReference type="Proteomes" id="UP001457282">
    <property type="component" value="Unassembled WGS sequence"/>
</dbReference>
<accession>A0AAW1VWL1</accession>
<dbReference type="EMBL" id="JBEDUW010000007">
    <property type="protein sequence ID" value="KAK9911849.1"/>
    <property type="molecule type" value="Genomic_DNA"/>
</dbReference>
<comment type="caution">
    <text evidence="2">The sequence shown here is derived from an EMBL/GenBank/DDBJ whole genome shotgun (WGS) entry which is preliminary data.</text>
</comment>
<reference evidence="2 3" key="1">
    <citation type="journal article" date="2023" name="G3 (Bethesda)">
        <title>A chromosome-length genome assembly and annotation of blackberry (Rubus argutus, cv. 'Hillquist').</title>
        <authorList>
            <person name="Bruna T."/>
            <person name="Aryal R."/>
            <person name="Dudchenko O."/>
            <person name="Sargent D.J."/>
            <person name="Mead D."/>
            <person name="Buti M."/>
            <person name="Cavallini A."/>
            <person name="Hytonen T."/>
            <person name="Andres J."/>
            <person name="Pham M."/>
            <person name="Weisz D."/>
            <person name="Mascagni F."/>
            <person name="Usai G."/>
            <person name="Natali L."/>
            <person name="Bassil N."/>
            <person name="Fernandez G.E."/>
            <person name="Lomsadze A."/>
            <person name="Armour M."/>
            <person name="Olukolu B."/>
            <person name="Poorten T."/>
            <person name="Britton C."/>
            <person name="Davik J."/>
            <person name="Ashrafi H."/>
            <person name="Aiden E.L."/>
            <person name="Borodovsky M."/>
            <person name="Worthington M."/>
        </authorList>
    </citation>
    <scope>NUCLEOTIDE SEQUENCE [LARGE SCALE GENOMIC DNA]</scope>
    <source>
        <strain evidence="2">PI 553951</strain>
    </source>
</reference>
<feature type="region of interest" description="Disordered" evidence="1">
    <location>
        <begin position="98"/>
        <end position="139"/>
    </location>
</feature>
<protein>
    <submittedName>
        <fullName evidence="2">Uncharacterized protein</fullName>
    </submittedName>
</protein>
<feature type="compositionally biased region" description="Polar residues" evidence="1">
    <location>
        <begin position="124"/>
        <end position="137"/>
    </location>
</feature>
<feature type="region of interest" description="Disordered" evidence="1">
    <location>
        <begin position="1"/>
        <end position="82"/>
    </location>
</feature>
<evidence type="ECO:0000313" key="2">
    <source>
        <dbReference type="EMBL" id="KAK9911849.1"/>
    </source>
</evidence>
<name>A0AAW1VWL1_RUBAR</name>
<gene>
    <name evidence="2" type="ORF">M0R45_035735</name>
</gene>
<keyword evidence="3" id="KW-1185">Reference proteome</keyword>
<dbReference type="AlphaFoldDB" id="A0AAW1VWL1"/>
<feature type="compositionally biased region" description="Polar residues" evidence="1">
    <location>
        <begin position="14"/>
        <end position="25"/>
    </location>
</feature>
<evidence type="ECO:0000256" key="1">
    <source>
        <dbReference type="SAM" id="MobiDB-lite"/>
    </source>
</evidence>
<organism evidence="2 3">
    <name type="scientific">Rubus argutus</name>
    <name type="common">Southern blackberry</name>
    <dbReference type="NCBI Taxonomy" id="59490"/>
    <lineage>
        <taxon>Eukaryota</taxon>
        <taxon>Viridiplantae</taxon>
        <taxon>Streptophyta</taxon>
        <taxon>Embryophyta</taxon>
        <taxon>Tracheophyta</taxon>
        <taxon>Spermatophyta</taxon>
        <taxon>Magnoliopsida</taxon>
        <taxon>eudicotyledons</taxon>
        <taxon>Gunneridae</taxon>
        <taxon>Pentapetalae</taxon>
        <taxon>rosids</taxon>
        <taxon>fabids</taxon>
        <taxon>Rosales</taxon>
        <taxon>Rosaceae</taxon>
        <taxon>Rosoideae</taxon>
        <taxon>Rosoideae incertae sedis</taxon>
        <taxon>Rubus</taxon>
    </lineage>
</organism>
<sequence length="218" mass="23409">MEDSAARRPDLETDQSPSSQPQLNPIPSHHLCLKSQPNRTHPINHHTHNHAAPLPLNQSPSNTKHNLTDQPSKPVTTSPPLDHHWLSSSSIFTAAIPKSQEPSRGFHSISRRRQSRDLLETGLPKTSTPSTIAAQNPSPIPLPSPCSGLCLHPPAPPAPSPVVAAAPSPPPHRAVAVLSLTINRRRSPSLPQTHQSCTVHEASSRHVSTVVLCSPTPP</sequence>
<evidence type="ECO:0000313" key="3">
    <source>
        <dbReference type="Proteomes" id="UP001457282"/>
    </source>
</evidence>